<dbReference type="GO" id="GO:0015190">
    <property type="term" value="F:L-leucine transmembrane transporter activity"/>
    <property type="evidence" value="ECO:0007669"/>
    <property type="project" value="TreeGrafter"/>
</dbReference>
<feature type="transmembrane region" description="Helical" evidence="9">
    <location>
        <begin position="39"/>
        <end position="64"/>
    </location>
</feature>
<keyword evidence="6 9" id="KW-0029">Amino-acid transport</keyword>
<evidence type="ECO:0000256" key="4">
    <source>
        <dbReference type="ARBA" id="ARBA00022475"/>
    </source>
</evidence>
<keyword evidence="11" id="KW-1185">Reference proteome</keyword>
<keyword evidence="3 9" id="KW-0813">Transport</keyword>
<proteinExistence type="inferred from homology"/>
<gene>
    <name evidence="10" type="ORF">AS180_16790</name>
</gene>
<protein>
    <recommendedName>
        <fullName evidence="9">Branched-chain amino acid transport system carrier protein</fullName>
    </recommendedName>
</protein>
<dbReference type="PANTHER" id="PTHR30588">
    <property type="entry name" value="BRANCHED-CHAIN AMINO ACID TRANSPORT SYSTEM 2 CARRIER PROTEIN"/>
    <property type="match status" value="1"/>
</dbReference>
<dbReference type="AlphaFoldDB" id="A0A0V8JIB0"/>
<keyword evidence="8 9" id="KW-0472">Membrane</keyword>
<dbReference type="Proteomes" id="UP000053681">
    <property type="component" value="Unassembled WGS sequence"/>
</dbReference>
<evidence type="ECO:0000256" key="7">
    <source>
        <dbReference type="ARBA" id="ARBA00022989"/>
    </source>
</evidence>
<feature type="transmembrane region" description="Helical" evidence="9">
    <location>
        <begin position="191"/>
        <end position="214"/>
    </location>
</feature>
<evidence type="ECO:0000256" key="1">
    <source>
        <dbReference type="ARBA" id="ARBA00004651"/>
    </source>
</evidence>
<dbReference type="PANTHER" id="PTHR30588:SF0">
    <property type="entry name" value="BRANCHED-CHAIN AMINO ACID PERMEASE BRNQ"/>
    <property type="match status" value="1"/>
</dbReference>
<feature type="transmembrane region" description="Helical" evidence="9">
    <location>
        <begin position="12"/>
        <end position="33"/>
    </location>
</feature>
<evidence type="ECO:0000256" key="2">
    <source>
        <dbReference type="ARBA" id="ARBA00008540"/>
    </source>
</evidence>
<evidence type="ECO:0000256" key="8">
    <source>
        <dbReference type="ARBA" id="ARBA00023136"/>
    </source>
</evidence>
<sequence>MKQLTVKDNIVIGFMLFALFFGAGNLIFPPFLGQEAGEAFWPAMIGFVLTGVGLPILGVIAISTVDNGVQALSGRVHPIFGLIFTTVLYLMIGPFMGIPRGANVAYEMGLAPFLGENVGGVSLALFSIAFFALVYWLSLNPAKIVDRIGSLLTPFLLLTIALIGFTGLFNLEPSFGNVTEKYESAPFFTGFMEGYLTMDTIASLAFGIVVISAIKAKGITARKAIINTTMKTGIIAGIALCSVYILIGVLGARMGSVSTFRNGGELLTAAAEQFYGAAGVILLGATVGVACFTTCVGLITACAQYFTSILPNVSYQKIVTVLTIGSLLLTNVGLNQIISLSVPILTMIYPLTIMLVVLSFFHSYFQGSNVIYISTLLLTGIVSVYDGLVPVGLPSIFAWLPLYTQGLGWIVPAVIGIVIGLLFIPKTKNSSRLT</sequence>
<dbReference type="RefSeq" id="WP_025907927.1">
    <property type="nucleotide sequence ID" value="NZ_KQ758682.1"/>
</dbReference>
<feature type="transmembrane region" description="Helical" evidence="9">
    <location>
        <begin position="274"/>
        <end position="306"/>
    </location>
</feature>
<dbReference type="GO" id="GO:0005304">
    <property type="term" value="F:L-valine transmembrane transporter activity"/>
    <property type="evidence" value="ECO:0007669"/>
    <property type="project" value="TreeGrafter"/>
</dbReference>
<keyword evidence="5 9" id="KW-0812">Transmembrane</keyword>
<evidence type="ECO:0000256" key="3">
    <source>
        <dbReference type="ARBA" id="ARBA00022448"/>
    </source>
</evidence>
<feature type="transmembrane region" description="Helical" evidence="9">
    <location>
        <begin position="318"/>
        <end position="338"/>
    </location>
</feature>
<dbReference type="InterPro" id="IPR004685">
    <property type="entry name" value="Brnchd-chn_aa_trnsp_Livcs"/>
</dbReference>
<evidence type="ECO:0000256" key="9">
    <source>
        <dbReference type="RuleBase" id="RU362122"/>
    </source>
</evidence>
<dbReference type="Pfam" id="PF05525">
    <property type="entry name" value="Branch_AA_trans"/>
    <property type="match status" value="1"/>
</dbReference>
<name>A0A0V8JIB0_9BACI</name>
<accession>A0A0V8JIB0</accession>
<reference evidence="10 11" key="1">
    <citation type="submission" date="2015-11" db="EMBL/GenBank/DDBJ databases">
        <title>Bacillus caseinolyticus sp nov.</title>
        <authorList>
            <person name="Dastager S.G."/>
            <person name="Mawlankar R."/>
        </authorList>
    </citation>
    <scope>NUCLEOTIDE SEQUENCE [LARGE SCALE GENOMIC DNA]</scope>
    <source>
        <strain evidence="10 11">SGD-V-76</strain>
    </source>
</reference>
<evidence type="ECO:0000256" key="6">
    <source>
        <dbReference type="ARBA" id="ARBA00022970"/>
    </source>
</evidence>
<evidence type="ECO:0000313" key="10">
    <source>
        <dbReference type="EMBL" id="KSU86771.1"/>
    </source>
</evidence>
<comment type="caution">
    <text evidence="10">The sequence shown here is derived from an EMBL/GenBank/DDBJ whole genome shotgun (WGS) entry which is preliminary data.</text>
</comment>
<dbReference type="EMBL" id="LNQP01000067">
    <property type="protein sequence ID" value="KSU86771.1"/>
    <property type="molecule type" value="Genomic_DNA"/>
</dbReference>
<dbReference type="NCBIfam" id="TIGR00796">
    <property type="entry name" value="livcs"/>
    <property type="match status" value="1"/>
</dbReference>
<keyword evidence="7 9" id="KW-1133">Transmembrane helix</keyword>
<feature type="transmembrane region" description="Helical" evidence="9">
    <location>
        <begin position="234"/>
        <end position="254"/>
    </location>
</feature>
<organism evidence="10 11">
    <name type="scientific">Priestia veravalensis</name>
    <dbReference type="NCBI Taxonomy" id="1414648"/>
    <lineage>
        <taxon>Bacteria</taxon>
        <taxon>Bacillati</taxon>
        <taxon>Bacillota</taxon>
        <taxon>Bacilli</taxon>
        <taxon>Bacillales</taxon>
        <taxon>Bacillaceae</taxon>
        <taxon>Priestia</taxon>
    </lineage>
</organism>
<keyword evidence="4" id="KW-1003">Cell membrane</keyword>
<comment type="function">
    <text evidence="9">Component of the transport system for branched-chain amino acids.</text>
</comment>
<dbReference type="GO" id="GO:0015188">
    <property type="term" value="F:L-isoleucine transmembrane transporter activity"/>
    <property type="evidence" value="ECO:0007669"/>
    <property type="project" value="TreeGrafter"/>
</dbReference>
<dbReference type="GO" id="GO:0015818">
    <property type="term" value="P:isoleucine transport"/>
    <property type="evidence" value="ECO:0007669"/>
    <property type="project" value="TreeGrafter"/>
</dbReference>
<feature type="transmembrane region" description="Helical" evidence="9">
    <location>
        <begin position="118"/>
        <end position="139"/>
    </location>
</feature>
<dbReference type="GO" id="GO:0015820">
    <property type="term" value="P:L-leucine transport"/>
    <property type="evidence" value="ECO:0007669"/>
    <property type="project" value="TreeGrafter"/>
</dbReference>
<evidence type="ECO:0000256" key="5">
    <source>
        <dbReference type="ARBA" id="ARBA00022692"/>
    </source>
</evidence>
<comment type="similarity">
    <text evidence="2 9">Belongs to the branched chain amino acid transporter family.</text>
</comment>
<feature type="transmembrane region" description="Helical" evidence="9">
    <location>
        <begin position="344"/>
        <end position="364"/>
    </location>
</feature>
<feature type="transmembrane region" description="Helical" evidence="9">
    <location>
        <begin position="76"/>
        <end position="98"/>
    </location>
</feature>
<feature type="transmembrane region" description="Helical" evidence="9">
    <location>
        <begin position="376"/>
        <end position="400"/>
    </location>
</feature>
<comment type="subcellular location">
    <subcellularLocation>
        <location evidence="1 9">Cell membrane</location>
        <topology evidence="1 9">Multi-pass membrane protein</topology>
    </subcellularLocation>
</comment>
<feature type="transmembrane region" description="Helical" evidence="9">
    <location>
        <begin position="151"/>
        <end position="171"/>
    </location>
</feature>
<feature type="transmembrane region" description="Helical" evidence="9">
    <location>
        <begin position="406"/>
        <end position="424"/>
    </location>
</feature>
<dbReference type="GO" id="GO:0005886">
    <property type="term" value="C:plasma membrane"/>
    <property type="evidence" value="ECO:0007669"/>
    <property type="project" value="UniProtKB-SubCell"/>
</dbReference>
<evidence type="ECO:0000313" key="11">
    <source>
        <dbReference type="Proteomes" id="UP000053681"/>
    </source>
</evidence>